<gene>
    <name evidence="2" type="ORF">SAMN04488063_0203</name>
</gene>
<reference evidence="3" key="1">
    <citation type="submission" date="2016-10" db="EMBL/GenBank/DDBJ databases">
        <authorList>
            <person name="Varghese N."/>
            <person name="Submissions S."/>
        </authorList>
    </citation>
    <scope>NUCLEOTIDE SEQUENCE [LARGE SCALE GENOMIC DNA]</scope>
    <source>
        <strain evidence="3">CGMCC 1.7739</strain>
    </source>
</reference>
<dbReference type="RefSeq" id="WP_092887152.1">
    <property type="nucleotide sequence ID" value="NZ_FOOQ01000001.1"/>
</dbReference>
<keyword evidence="1" id="KW-1133">Transmembrane helix</keyword>
<name>A0A1I2LHV8_9EURY</name>
<dbReference type="EMBL" id="FOOQ01000001">
    <property type="protein sequence ID" value="SFF76701.1"/>
    <property type="molecule type" value="Genomic_DNA"/>
</dbReference>
<feature type="transmembrane region" description="Helical" evidence="1">
    <location>
        <begin position="67"/>
        <end position="94"/>
    </location>
</feature>
<feature type="transmembrane region" description="Helical" evidence="1">
    <location>
        <begin position="32"/>
        <end position="55"/>
    </location>
</feature>
<evidence type="ECO:0000313" key="2">
    <source>
        <dbReference type="EMBL" id="SFF76701.1"/>
    </source>
</evidence>
<keyword evidence="1" id="KW-0472">Membrane</keyword>
<dbReference type="Proteomes" id="UP000198876">
    <property type="component" value="Unassembled WGS sequence"/>
</dbReference>
<feature type="transmembrane region" description="Helical" evidence="1">
    <location>
        <begin position="114"/>
        <end position="141"/>
    </location>
</feature>
<accession>A0A1I2LHV8</accession>
<organism evidence="2 3">
    <name type="scientific">Halopelagius inordinatus</name>
    <dbReference type="NCBI Taxonomy" id="553467"/>
    <lineage>
        <taxon>Archaea</taxon>
        <taxon>Methanobacteriati</taxon>
        <taxon>Methanobacteriota</taxon>
        <taxon>Stenosarchaea group</taxon>
        <taxon>Halobacteria</taxon>
        <taxon>Halobacteriales</taxon>
        <taxon>Haloferacaceae</taxon>
    </lineage>
</organism>
<proteinExistence type="predicted"/>
<evidence type="ECO:0000313" key="3">
    <source>
        <dbReference type="Proteomes" id="UP000198876"/>
    </source>
</evidence>
<protein>
    <submittedName>
        <fullName evidence="2">Uncharacterized protein</fullName>
    </submittedName>
</protein>
<keyword evidence="1" id="KW-0812">Transmembrane</keyword>
<sequence>MDTDVTTEPGATREYDDPLGDLLPRADVDSRWWYWIAAVPVSALVALVGGVFLLFGFFFDLFLTGGLLTFGVTFLFVPVVGLAGLVLTVMYPVATYVDARAVAESSAEWTPDPLVWGLVALASVVLSAFSLSVVAALYYLYKRHGAVGTP</sequence>
<dbReference type="AlphaFoldDB" id="A0A1I2LHV8"/>
<dbReference type="OrthoDB" id="185849at2157"/>
<evidence type="ECO:0000256" key="1">
    <source>
        <dbReference type="SAM" id="Phobius"/>
    </source>
</evidence>
<keyword evidence="3" id="KW-1185">Reference proteome</keyword>